<name>A0ABW9ZQ55_9BACT</name>
<evidence type="ECO:0008006" key="4">
    <source>
        <dbReference type="Google" id="ProtNLM"/>
    </source>
</evidence>
<sequence length="61" mass="6957">MAKSKPPGRKQKIVYSKIKDPVKPKWIRITKSITIVVLSIVLLLAMAGMLLKYFHLISNHL</sequence>
<keyword evidence="1" id="KW-0472">Membrane</keyword>
<gene>
    <name evidence="2" type="ORF">GWC95_04790</name>
</gene>
<evidence type="ECO:0000256" key="1">
    <source>
        <dbReference type="SAM" id="Phobius"/>
    </source>
</evidence>
<reference evidence="2 3" key="1">
    <citation type="submission" date="2020-01" db="EMBL/GenBank/DDBJ databases">
        <title>Genome analysis.</title>
        <authorList>
            <person name="Wu S."/>
            <person name="Wang G."/>
        </authorList>
    </citation>
    <scope>NUCLEOTIDE SEQUENCE [LARGE SCALE GENOMIC DNA]</scope>
    <source>
        <strain evidence="2 3">SYL130</strain>
    </source>
</reference>
<feature type="transmembrane region" description="Helical" evidence="1">
    <location>
        <begin position="33"/>
        <end position="54"/>
    </location>
</feature>
<keyword evidence="3" id="KW-1185">Reference proteome</keyword>
<organism evidence="2 3">
    <name type="scientific">Sediminibacterium roseum</name>
    <dbReference type="NCBI Taxonomy" id="1978412"/>
    <lineage>
        <taxon>Bacteria</taxon>
        <taxon>Pseudomonadati</taxon>
        <taxon>Bacteroidota</taxon>
        <taxon>Chitinophagia</taxon>
        <taxon>Chitinophagales</taxon>
        <taxon>Chitinophagaceae</taxon>
        <taxon>Sediminibacterium</taxon>
    </lineage>
</organism>
<dbReference type="RefSeq" id="WP_161817559.1">
    <property type="nucleotide sequence ID" value="NZ_JAACJS010000004.1"/>
</dbReference>
<proteinExistence type="predicted"/>
<keyword evidence="1" id="KW-0812">Transmembrane</keyword>
<evidence type="ECO:0000313" key="2">
    <source>
        <dbReference type="EMBL" id="NCI49229.1"/>
    </source>
</evidence>
<protein>
    <recommendedName>
        <fullName evidence="4">Preprotein translocase subunit SecE</fullName>
    </recommendedName>
</protein>
<keyword evidence="1" id="KW-1133">Transmembrane helix</keyword>
<dbReference type="Proteomes" id="UP000753802">
    <property type="component" value="Unassembled WGS sequence"/>
</dbReference>
<dbReference type="EMBL" id="JAACJS010000004">
    <property type="protein sequence ID" value="NCI49229.1"/>
    <property type="molecule type" value="Genomic_DNA"/>
</dbReference>
<comment type="caution">
    <text evidence="2">The sequence shown here is derived from an EMBL/GenBank/DDBJ whole genome shotgun (WGS) entry which is preliminary data.</text>
</comment>
<accession>A0ABW9ZQ55</accession>
<evidence type="ECO:0000313" key="3">
    <source>
        <dbReference type="Proteomes" id="UP000753802"/>
    </source>
</evidence>